<protein>
    <submittedName>
        <fullName evidence="1">Uncharacterized protein</fullName>
    </submittedName>
</protein>
<name>A0A0U5JJP2_LIMRT</name>
<accession>A0A0U5JJP2</accession>
<dbReference type="AlphaFoldDB" id="A0A0U5JJP2"/>
<gene>
    <name evidence="1" type="ORF">LRLP16767_LR3C6_00082</name>
</gene>
<proteinExistence type="predicted"/>
<dbReference type="EMBL" id="LN887312">
    <property type="protein sequence ID" value="CUR38130.1"/>
    <property type="molecule type" value="Genomic_DNA"/>
</dbReference>
<sequence length="37" mass="4321">MIYTDESFTTFKRAATDAITGGYVDEWLDSFNNFDDY</sequence>
<evidence type="ECO:0000313" key="1">
    <source>
        <dbReference type="EMBL" id="CUR38130.1"/>
    </source>
</evidence>
<organism evidence="1">
    <name type="scientific">Limosilactobacillus reuteri</name>
    <name type="common">Lactobacillus reuteri</name>
    <dbReference type="NCBI Taxonomy" id="1598"/>
    <lineage>
        <taxon>Bacteria</taxon>
        <taxon>Bacillati</taxon>
        <taxon>Bacillota</taxon>
        <taxon>Bacilli</taxon>
        <taxon>Lactobacillales</taxon>
        <taxon>Lactobacillaceae</taxon>
        <taxon>Limosilactobacillus</taxon>
    </lineage>
</organism>
<reference evidence="1" key="1">
    <citation type="submission" date="2015-10" db="EMBL/GenBank/DDBJ databases">
        <authorList>
            <person name="Gilbert D.G."/>
        </authorList>
    </citation>
    <scope>NUCLEOTIDE SEQUENCE</scope>
    <source>
        <strain evidence="1">3c6</strain>
    </source>
</reference>